<evidence type="ECO:0000313" key="3">
    <source>
        <dbReference type="Proteomes" id="UP000597762"/>
    </source>
</evidence>
<accession>A0A812DEV8</accession>
<feature type="region of interest" description="Disordered" evidence="1">
    <location>
        <begin position="203"/>
        <end position="300"/>
    </location>
</feature>
<dbReference type="AlphaFoldDB" id="A0A812DEV8"/>
<proteinExistence type="predicted"/>
<keyword evidence="3" id="KW-1185">Reference proteome</keyword>
<evidence type="ECO:0000313" key="2">
    <source>
        <dbReference type="EMBL" id="CAE1294809.1"/>
    </source>
</evidence>
<sequence length="347" mass="38480">MSNEAKSGTSTSDGQESGGESLDGPADLYRTQLKPQRTPMSERAATVPRIMLNIVDRSEDTTSIGSSKSPTDLGIPAVSLPNLSVEPDGGDDPYDDRMDRRGSREDSDHALGLYCSPRMTRRSMNLELSQRESPGDLNYCWLSTFGTSNYLREGSRVGSAVSLNSDCTARSIGLISNDSSDTTSYLERLGDLGGLIGQRSHTLRRHLSNPEHTQEVPSCMRRNSRSWSNLKDGQPESLPEAEMERSMEGEQTDSEKQAESTDLSLSPSRTLPLPPPCRLEEPAPLLPGPQRRSPFDEVYDPACRSPLVRSRVGSKALQERRIKQWLLQISKSDDQDETEFDEDDYYS</sequence>
<feature type="compositionally biased region" description="Polar residues" evidence="1">
    <location>
        <begin position="61"/>
        <end position="70"/>
    </location>
</feature>
<gene>
    <name evidence="2" type="ORF">SPHA_50595</name>
</gene>
<dbReference type="EMBL" id="CAHIKZ030002998">
    <property type="protein sequence ID" value="CAE1294809.1"/>
    <property type="molecule type" value="Genomic_DNA"/>
</dbReference>
<evidence type="ECO:0000256" key="1">
    <source>
        <dbReference type="SAM" id="MobiDB-lite"/>
    </source>
</evidence>
<protein>
    <submittedName>
        <fullName evidence="2">Uncharacterized protein</fullName>
    </submittedName>
</protein>
<organism evidence="2 3">
    <name type="scientific">Acanthosepion pharaonis</name>
    <name type="common">Pharaoh cuttlefish</name>
    <name type="synonym">Sepia pharaonis</name>
    <dbReference type="NCBI Taxonomy" id="158019"/>
    <lineage>
        <taxon>Eukaryota</taxon>
        <taxon>Metazoa</taxon>
        <taxon>Spiralia</taxon>
        <taxon>Lophotrochozoa</taxon>
        <taxon>Mollusca</taxon>
        <taxon>Cephalopoda</taxon>
        <taxon>Coleoidea</taxon>
        <taxon>Decapodiformes</taxon>
        <taxon>Sepiida</taxon>
        <taxon>Sepiina</taxon>
        <taxon>Sepiidae</taxon>
        <taxon>Acanthosepion</taxon>
    </lineage>
</organism>
<feature type="region of interest" description="Disordered" evidence="1">
    <location>
        <begin position="1"/>
        <end position="110"/>
    </location>
</feature>
<comment type="caution">
    <text evidence="2">The sequence shown here is derived from an EMBL/GenBank/DDBJ whole genome shotgun (WGS) entry which is preliminary data.</text>
</comment>
<dbReference type="Proteomes" id="UP000597762">
    <property type="component" value="Unassembled WGS sequence"/>
</dbReference>
<reference evidence="2" key="1">
    <citation type="submission" date="2021-01" db="EMBL/GenBank/DDBJ databases">
        <authorList>
            <person name="Li R."/>
            <person name="Bekaert M."/>
        </authorList>
    </citation>
    <scope>NUCLEOTIDE SEQUENCE</scope>
    <source>
        <strain evidence="2">Farmed</strain>
    </source>
</reference>
<feature type="compositionally biased region" description="Polar residues" evidence="1">
    <location>
        <begin position="1"/>
        <end position="15"/>
    </location>
</feature>
<name>A0A812DEV8_ACAPH</name>
<feature type="compositionally biased region" description="Basic and acidic residues" evidence="1">
    <location>
        <begin position="95"/>
        <end position="109"/>
    </location>
</feature>
<feature type="compositionally biased region" description="Basic and acidic residues" evidence="1">
    <location>
        <begin position="242"/>
        <end position="259"/>
    </location>
</feature>
<dbReference type="OrthoDB" id="6095622at2759"/>